<feature type="compositionally biased region" description="Polar residues" evidence="1">
    <location>
        <begin position="41"/>
        <end position="51"/>
    </location>
</feature>
<feature type="compositionally biased region" description="Pro residues" evidence="1">
    <location>
        <begin position="116"/>
        <end position="125"/>
    </location>
</feature>
<evidence type="ECO:0000313" key="2">
    <source>
        <dbReference type="EMBL" id="SZX76626.1"/>
    </source>
</evidence>
<dbReference type="EMBL" id="FNXT01001263">
    <property type="protein sequence ID" value="SZX76626.1"/>
    <property type="molecule type" value="Genomic_DNA"/>
</dbReference>
<dbReference type="Proteomes" id="UP000256970">
    <property type="component" value="Unassembled WGS sequence"/>
</dbReference>
<evidence type="ECO:0000256" key="1">
    <source>
        <dbReference type="SAM" id="MobiDB-lite"/>
    </source>
</evidence>
<proteinExistence type="predicted"/>
<feature type="region of interest" description="Disordered" evidence="1">
    <location>
        <begin position="1"/>
        <end position="164"/>
    </location>
</feature>
<evidence type="ECO:0000313" key="3">
    <source>
        <dbReference type="Proteomes" id="UP000256970"/>
    </source>
</evidence>
<feature type="compositionally biased region" description="Gly residues" evidence="1">
    <location>
        <begin position="131"/>
        <end position="154"/>
    </location>
</feature>
<feature type="compositionally biased region" description="Polar residues" evidence="1">
    <location>
        <begin position="1"/>
        <end position="12"/>
    </location>
</feature>
<feature type="compositionally biased region" description="Basic and acidic residues" evidence="1">
    <location>
        <begin position="56"/>
        <end position="75"/>
    </location>
</feature>
<gene>
    <name evidence="2" type="ORF">BQ4739_LOCUS17001</name>
</gene>
<name>A0A383WIQ5_TETOB</name>
<dbReference type="AlphaFoldDB" id="A0A383WIQ5"/>
<keyword evidence="3" id="KW-1185">Reference proteome</keyword>
<organism evidence="2 3">
    <name type="scientific">Tetradesmus obliquus</name>
    <name type="common">Green alga</name>
    <name type="synonym">Acutodesmus obliquus</name>
    <dbReference type="NCBI Taxonomy" id="3088"/>
    <lineage>
        <taxon>Eukaryota</taxon>
        <taxon>Viridiplantae</taxon>
        <taxon>Chlorophyta</taxon>
        <taxon>core chlorophytes</taxon>
        <taxon>Chlorophyceae</taxon>
        <taxon>CS clade</taxon>
        <taxon>Sphaeropleales</taxon>
        <taxon>Scenedesmaceae</taxon>
        <taxon>Tetradesmus</taxon>
    </lineage>
</organism>
<feature type="compositionally biased region" description="Low complexity" evidence="1">
    <location>
        <begin position="155"/>
        <end position="164"/>
    </location>
</feature>
<protein>
    <submittedName>
        <fullName evidence="2">Uncharacterized protein</fullName>
    </submittedName>
</protein>
<sequence length="206" mass="20402">MTGSNRTANSPVNMVKRKAAPRKTQPGSSTRQRQASELHQVDLSSIATLNSHGRGRGRESRSCEMPRHTGDDKAQPDVQNAAFLVQDVTNDVDVPLLGRQPEELSPAAPPAAAVMAPPPPPPPPAAAAAAAGGGGGEGGGASGGDAGGGVGSGASGADSSRDGAIQQPAGYAAVVQPEAGAAAALQALVGRRAVRASKAAQATLRQ</sequence>
<accession>A0A383WIQ5</accession>
<reference evidence="2 3" key="1">
    <citation type="submission" date="2016-10" db="EMBL/GenBank/DDBJ databases">
        <authorList>
            <person name="Cai Z."/>
        </authorList>
    </citation>
    <scope>NUCLEOTIDE SEQUENCE [LARGE SCALE GENOMIC DNA]</scope>
</reference>